<keyword evidence="2" id="KW-1185">Reference proteome</keyword>
<dbReference type="NCBIfam" id="TIGR04474">
    <property type="entry name" value="tcm_partner"/>
    <property type="match status" value="1"/>
</dbReference>
<protein>
    <submittedName>
        <fullName evidence="1">Three-Cys-motif partner protein</fullName>
    </submittedName>
</protein>
<evidence type="ECO:0000313" key="2">
    <source>
        <dbReference type="Proteomes" id="UP001205185"/>
    </source>
</evidence>
<organism evidence="1 2">
    <name type="scientific">Actinokineospora diospyrosa</name>
    <dbReference type="NCBI Taxonomy" id="103728"/>
    <lineage>
        <taxon>Bacteria</taxon>
        <taxon>Bacillati</taxon>
        <taxon>Actinomycetota</taxon>
        <taxon>Actinomycetes</taxon>
        <taxon>Pseudonocardiales</taxon>
        <taxon>Pseudonocardiaceae</taxon>
        <taxon>Actinokineospora</taxon>
    </lineage>
</organism>
<dbReference type="Proteomes" id="UP001205185">
    <property type="component" value="Unassembled WGS sequence"/>
</dbReference>
<dbReference type="InterPro" id="IPR031009">
    <property type="entry name" value="Tcm_partner"/>
</dbReference>
<evidence type="ECO:0000313" key="1">
    <source>
        <dbReference type="EMBL" id="MCP2272552.1"/>
    </source>
</evidence>
<sequence length="364" mass="40918">MPVDGEVPWQIAEHTAAKHDIYRRYLERWFPILLGGANAFPSATYAEGFAGPGVYKDGEPGSPVIAIKALVDKVANSRPVVKFLFIDDDQRCVAMLQEQILGRFPERPRAPEKLRVRYVKGTCIDQLEANLDDLEAWGQPILAVLDSWGNAPIDYKLLQRLASNVATEVIVTFGSQSFVRFVSKLGPAADAVFGGDQRWREVAHLDDGPAKRQHMLNCYRETLGSAGFKHLLDFELVDRRGEVLYLVFGTNHQRGVEKMKDTLWDVDPVKGVGFRDPRDEQHETLFEVDEPLVAPLGRLLLPRIQAAGPKGIRVHDLRKFALHETVFRQQHVIRALEPLRASGKIETTTDGPIRISSFVRLRQG</sequence>
<dbReference type="EMBL" id="JAMTCO010000013">
    <property type="protein sequence ID" value="MCP2272552.1"/>
    <property type="molecule type" value="Genomic_DNA"/>
</dbReference>
<gene>
    <name evidence="1" type="ORF">LV75_005078</name>
</gene>
<proteinExistence type="predicted"/>
<accession>A0ABT1IIT1</accession>
<comment type="caution">
    <text evidence="1">The sequence shown here is derived from an EMBL/GenBank/DDBJ whole genome shotgun (WGS) entry which is preliminary data.</text>
</comment>
<reference evidence="1 2" key="1">
    <citation type="submission" date="2022-06" db="EMBL/GenBank/DDBJ databases">
        <title>Genomic Encyclopedia of Archaeal and Bacterial Type Strains, Phase II (KMG-II): from individual species to whole genera.</title>
        <authorList>
            <person name="Goeker M."/>
        </authorList>
    </citation>
    <scope>NUCLEOTIDE SEQUENCE [LARGE SCALE GENOMIC DNA]</scope>
    <source>
        <strain evidence="1 2">DSM 44255</strain>
    </source>
</reference>
<name>A0ABT1IIT1_9PSEU</name>
<dbReference type="RefSeq" id="WP_253889478.1">
    <property type="nucleotide sequence ID" value="NZ_BAAAVB010000008.1"/>
</dbReference>